<proteinExistence type="inferred from homology"/>
<evidence type="ECO:0000256" key="1">
    <source>
        <dbReference type="ARBA" id="ARBA00000142"/>
    </source>
</evidence>
<dbReference type="SUPFAM" id="SSF53335">
    <property type="entry name" value="S-adenosyl-L-methionine-dependent methyltransferases"/>
    <property type="match status" value="1"/>
</dbReference>
<evidence type="ECO:0000313" key="7">
    <source>
        <dbReference type="EMBL" id="CAB4930363.1"/>
    </source>
</evidence>
<dbReference type="InterPro" id="IPR029063">
    <property type="entry name" value="SAM-dependent_MTases_sf"/>
</dbReference>
<dbReference type="Pfam" id="PF02390">
    <property type="entry name" value="Methyltransf_4"/>
    <property type="match status" value="1"/>
</dbReference>
<evidence type="ECO:0000256" key="6">
    <source>
        <dbReference type="ARBA" id="ARBA00022694"/>
    </source>
</evidence>
<name>A0A6J7IGK9_9ZZZZ</name>
<organism evidence="7">
    <name type="scientific">freshwater metagenome</name>
    <dbReference type="NCBI Taxonomy" id="449393"/>
    <lineage>
        <taxon>unclassified sequences</taxon>
        <taxon>metagenomes</taxon>
        <taxon>ecological metagenomes</taxon>
    </lineage>
</organism>
<dbReference type="EMBL" id="CAFBMW010000007">
    <property type="protein sequence ID" value="CAB4930363.1"/>
    <property type="molecule type" value="Genomic_DNA"/>
</dbReference>
<dbReference type="PANTHER" id="PTHR23417:SF14">
    <property type="entry name" value="PENTACOTRIPEPTIDE-REPEAT REGION OF PRORP DOMAIN-CONTAINING PROTEIN"/>
    <property type="match status" value="1"/>
</dbReference>
<dbReference type="PANTHER" id="PTHR23417">
    <property type="entry name" value="3-DEOXY-D-MANNO-OCTULOSONIC-ACID TRANSFERASE/TRNA GUANINE-N 7 - -METHYLTRANSFERASE"/>
    <property type="match status" value="1"/>
</dbReference>
<dbReference type="AlphaFoldDB" id="A0A6J7IGK9"/>
<dbReference type="GO" id="GO:0043527">
    <property type="term" value="C:tRNA methyltransferase complex"/>
    <property type="evidence" value="ECO:0007669"/>
    <property type="project" value="TreeGrafter"/>
</dbReference>
<dbReference type="Gene3D" id="3.40.50.150">
    <property type="entry name" value="Vaccinia Virus protein VP39"/>
    <property type="match status" value="1"/>
</dbReference>
<reference evidence="7" key="1">
    <citation type="submission" date="2020-05" db="EMBL/GenBank/DDBJ databases">
        <authorList>
            <person name="Chiriac C."/>
            <person name="Salcher M."/>
            <person name="Ghai R."/>
            <person name="Kavagutti S V."/>
        </authorList>
    </citation>
    <scope>NUCLEOTIDE SEQUENCE</scope>
</reference>
<sequence>MSGVNDAVRPARPHHKLTADGRRMREVLTYSRRGSRFTPRQAEAWAAHQADWVIPEEAVDRPDFDLAERFGREAPLIVEIGSGIGEATAVLAAARPDHNVLALEVWLPGVADSLWRVAEAGADNVRFCSVDAVWSLEHLLAPDSLAELWTFFPDPWRKTKHHKRRLVNPANAALASSRLVPGGAWRLATDWENYAEQMREVLDAEPTLEGGPVERWSERPVTRFERKGVEVGRDISDFVYRRSS</sequence>
<dbReference type="InterPro" id="IPR003358">
    <property type="entry name" value="tRNA_(Gua-N-7)_MeTrfase_Trmb"/>
</dbReference>
<evidence type="ECO:0000256" key="2">
    <source>
        <dbReference type="ARBA" id="ARBA00011977"/>
    </source>
</evidence>
<dbReference type="GO" id="GO:0008176">
    <property type="term" value="F:tRNA (guanine(46)-N7)-methyltransferase activity"/>
    <property type="evidence" value="ECO:0007669"/>
    <property type="project" value="UniProtKB-EC"/>
</dbReference>
<keyword evidence="3" id="KW-0489">Methyltransferase</keyword>
<keyword evidence="5" id="KW-0949">S-adenosyl-L-methionine</keyword>
<keyword evidence="6" id="KW-0819">tRNA processing</keyword>
<gene>
    <name evidence="7" type="ORF">UFOPK3662_01181</name>
</gene>
<protein>
    <recommendedName>
        <fullName evidence="2">tRNA (guanine(46)-N(7))-methyltransferase</fullName>
        <ecNumber evidence="2">2.1.1.33</ecNumber>
    </recommendedName>
</protein>
<evidence type="ECO:0000256" key="4">
    <source>
        <dbReference type="ARBA" id="ARBA00022679"/>
    </source>
</evidence>
<dbReference type="HAMAP" id="MF_01057">
    <property type="entry name" value="tRNA_methyltr_TrmB"/>
    <property type="match status" value="1"/>
</dbReference>
<accession>A0A6J7IGK9</accession>
<dbReference type="InterPro" id="IPR055361">
    <property type="entry name" value="tRNA_methyltr_TrmB_bact"/>
</dbReference>
<evidence type="ECO:0000256" key="5">
    <source>
        <dbReference type="ARBA" id="ARBA00022691"/>
    </source>
</evidence>
<dbReference type="EC" id="2.1.1.33" evidence="2"/>
<keyword evidence="4" id="KW-0808">Transferase</keyword>
<comment type="catalytic activity">
    <reaction evidence="1">
        <text>guanosine(46) in tRNA + S-adenosyl-L-methionine = N(7)-methylguanosine(46) in tRNA + S-adenosyl-L-homocysteine</text>
        <dbReference type="Rhea" id="RHEA:42708"/>
        <dbReference type="Rhea" id="RHEA-COMP:10188"/>
        <dbReference type="Rhea" id="RHEA-COMP:10189"/>
        <dbReference type="ChEBI" id="CHEBI:57856"/>
        <dbReference type="ChEBI" id="CHEBI:59789"/>
        <dbReference type="ChEBI" id="CHEBI:74269"/>
        <dbReference type="ChEBI" id="CHEBI:74480"/>
        <dbReference type="EC" id="2.1.1.33"/>
    </reaction>
</comment>
<dbReference type="PROSITE" id="PS51625">
    <property type="entry name" value="SAM_MT_TRMB"/>
    <property type="match status" value="1"/>
</dbReference>
<evidence type="ECO:0000256" key="3">
    <source>
        <dbReference type="ARBA" id="ARBA00022603"/>
    </source>
</evidence>